<sequence length="97" mass="10780">MNLQLLPQSREEQDCWLGEILAKGLQHQDTGNVLMLLGGKVGWDVGMDLFPGRVVGPWARVGGKAAAALEWLEVSEVWLQGTWWPEDVAWSGLVWPV</sequence>
<evidence type="ECO:0000313" key="2">
    <source>
        <dbReference type="Proteomes" id="UP000269221"/>
    </source>
</evidence>
<name>A0A3M0JN62_HIRRU</name>
<reference evidence="1 2" key="1">
    <citation type="submission" date="2018-07" db="EMBL/GenBank/DDBJ databases">
        <title>A high quality draft genome assembly of the barn swallow (H. rustica rustica).</title>
        <authorList>
            <person name="Formenti G."/>
            <person name="Chiara M."/>
            <person name="Poveda L."/>
            <person name="Francoijs K.-J."/>
            <person name="Bonisoli-Alquati A."/>
            <person name="Canova L."/>
            <person name="Gianfranceschi L."/>
            <person name="Horner D.S."/>
            <person name="Saino N."/>
        </authorList>
    </citation>
    <scope>NUCLEOTIDE SEQUENCE [LARGE SCALE GENOMIC DNA]</scope>
    <source>
        <strain evidence="1">Chelidonia</strain>
        <tissue evidence="1">Blood</tissue>
    </source>
</reference>
<proteinExistence type="predicted"/>
<accession>A0A3M0JN62</accession>
<protein>
    <submittedName>
        <fullName evidence="1">Uncharacterized protein</fullName>
    </submittedName>
</protein>
<organism evidence="1 2">
    <name type="scientific">Hirundo rustica rustica</name>
    <dbReference type="NCBI Taxonomy" id="333673"/>
    <lineage>
        <taxon>Eukaryota</taxon>
        <taxon>Metazoa</taxon>
        <taxon>Chordata</taxon>
        <taxon>Craniata</taxon>
        <taxon>Vertebrata</taxon>
        <taxon>Euteleostomi</taxon>
        <taxon>Archelosauria</taxon>
        <taxon>Archosauria</taxon>
        <taxon>Dinosauria</taxon>
        <taxon>Saurischia</taxon>
        <taxon>Theropoda</taxon>
        <taxon>Coelurosauria</taxon>
        <taxon>Aves</taxon>
        <taxon>Neognathae</taxon>
        <taxon>Neoaves</taxon>
        <taxon>Telluraves</taxon>
        <taxon>Australaves</taxon>
        <taxon>Passeriformes</taxon>
        <taxon>Sylvioidea</taxon>
        <taxon>Hirundinidae</taxon>
        <taxon>Hirundo</taxon>
    </lineage>
</organism>
<comment type="caution">
    <text evidence="1">The sequence shown here is derived from an EMBL/GenBank/DDBJ whole genome shotgun (WGS) entry which is preliminary data.</text>
</comment>
<gene>
    <name evidence="1" type="ORF">DUI87_20882</name>
</gene>
<keyword evidence="2" id="KW-1185">Reference proteome</keyword>
<evidence type="ECO:0000313" key="1">
    <source>
        <dbReference type="EMBL" id="RMC02488.1"/>
    </source>
</evidence>
<dbReference type="EMBL" id="QRBI01000133">
    <property type="protein sequence ID" value="RMC02488.1"/>
    <property type="molecule type" value="Genomic_DNA"/>
</dbReference>
<dbReference type="AlphaFoldDB" id="A0A3M0JN62"/>
<dbReference type="Proteomes" id="UP000269221">
    <property type="component" value="Unassembled WGS sequence"/>
</dbReference>